<dbReference type="PANTHER" id="PTHR10961">
    <property type="entry name" value="PEROXISOMAL SARCOSINE OXIDASE"/>
    <property type="match status" value="1"/>
</dbReference>
<comment type="caution">
    <text evidence="6">The sequence shown here is derived from an EMBL/GenBank/DDBJ whole genome shotgun (WGS) entry which is preliminary data.</text>
</comment>
<gene>
    <name evidence="6" type="ORF">J3R73_003436</name>
</gene>
<evidence type="ECO:0000313" key="6">
    <source>
        <dbReference type="EMBL" id="MDQ0393644.1"/>
    </source>
</evidence>
<name>A0ABU0FHN2_9HYPH</name>
<evidence type="ECO:0000256" key="1">
    <source>
        <dbReference type="ARBA" id="ARBA00001974"/>
    </source>
</evidence>
<evidence type="ECO:0000313" key="7">
    <source>
        <dbReference type="Proteomes" id="UP001237448"/>
    </source>
</evidence>
<dbReference type="Gene3D" id="3.30.9.10">
    <property type="entry name" value="D-Amino Acid Oxidase, subunit A, domain 2"/>
    <property type="match status" value="1"/>
</dbReference>
<dbReference type="SUPFAM" id="SSF54373">
    <property type="entry name" value="FAD-linked reductases, C-terminal domain"/>
    <property type="match status" value="1"/>
</dbReference>
<comment type="cofactor">
    <cofactor evidence="1">
        <name>FAD</name>
        <dbReference type="ChEBI" id="CHEBI:57692"/>
    </cofactor>
</comment>
<reference evidence="6 7" key="1">
    <citation type="submission" date="2023-07" db="EMBL/GenBank/DDBJ databases">
        <title>Genomic Encyclopedia of Type Strains, Phase IV (KMG-IV): sequencing the most valuable type-strain genomes for metagenomic binning, comparative biology and taxonomic classification.</title>
        <authorList>
            <person name="Goeker M."/>
        </authorList>
    </citation>
    <scope>NUCLEOTIDE SEQUENCE [LARGE SCALE GENOMIC DNA]</scope>
    <source>
        <strain evidence="6 7">DSM 5896</strain>
    </source>
</reference>
<dbReference type="InterPro" id="IPR006076">
    <property type="entry name" value="FAD-dep_OxRdtase"/>
</dbReference>
<dbReference type="Proteomes" id="UP001237448">
    <property type="component" value="Unassembled WGS sequence"/>
</dbReference>
<dbReference type="InterPro" id="IPR036188">
    <property type="entry name" value="FAD/NAD-bd_sf"/>
</dbReference>
<dbReference type="InterPro" id="IPR045170">
    <property type="entry name" value="MTOX"/>
</dbReference>
<dbReference type="NCBIfam" id="NF008425">
    <property type="entry name" value="PRK11259.1"/>
    <property type="match status" value="1"/>
</dbReference>
<feature type="domain" description="FAD dependent oxidoreductase" evidence="5">
    <location>
        <begin position="6"/>
        <end position="369"/>
    </location>
</feature>
<evidence type="ECO:0000259" key="5">
    <source>
        <dbReference type="Pfam" id="PF01266"/>
    </source>
</evidence>
<dbReference type="GO" id="GO:0008115">
    <property type="term" value="F:sarcosine oxidase activity"/>
    <property type="evidence" value="ECO:0007669"/>
    <property type="project" value="UniProtKB-EC"/>
</dbReference>
<sequence length="390" mass="42166">MPQEFDVAVVGLGAMGAATLYQATTRGATSLGIDRFRPPHARGASHGNSRVTREAVGEGADYVPLVMRSHRIVAELERELGETFLVRSGTLIIGSQAAGGALHGAPDFVAGSIAMARRFGIEHEILDAGELRRRYPQFRTIRDADRGYFEPNAGYMRPEALIDAQIAGACRAGATVLPDTVVERIGQAGDRVRIETNAGAFAARHLVVAAGAWTRKLLGPPYDGLLTVTRQVVRWYAVEDPSSFRPEKMPVFMWFVSERPGDYFTGFPVADPAEGLKIITSDDGPDIDHEAMEPADIEASLAFHARLLAPNIAGVRPKVVANATCFYTNTPHRGFVIDRHPAMDRVTVICACSGHGFKHSLAIGEAVAQTILEGRSTIDLAPFALSRLKR</sequence>
<dbReference type="SUPFAM" id="SSF51905">
    <property type="entry name" value="FAD/NAD(P)-binding domain"/>
    <property type="match status" value="1"/>
</dbReference>
<evidence type="ECO:0000256" key="4">
    <source>
        <dbReference type="ARBA" id="ARBA00023002"/>
    </source>
</evidence>
<evidence type="ECO:0000256" key="3">
    <source>
        <dbReference type="ARBA" id="ARBA00022827"/>
    </source>
</evidence>
<keyword evidence="4 6" id="KW-0560">Oxidoreductase</keyword>
<dbReference type="RefSeq" id="WP_307429266.1">
    <property type="nucleotide sequence ID" value="NZ_JAUSVK010000001.1"/>
</dbReference>
<dbReference type="Gene3D" id="3.50.50.60">
    <property type="entry name" value="FAD/NAD(P)-binding domain"/>
    <property type="match status" value="1"/>
</dbReference>
<dbReference type="EC" id="1.5.3.1" evidence="6"/>
<dbReference type="Pfam" id="PF01266">
    <property type="entry name" value="DAO"/>
    <property type="match status" value="1"/>
</dbReference>
<accession>A0ABU0FHN2</accession>
<organism evidence="6 7">
    <name type="scientific">Labrys monachus</name>
    <dbReference type="NCBI Taxonomy" id="217067"/>
    <lineage>
        <taxon>Bacteria</taxon>
        <taxon>Pseudomonadati</taxon>
        <taxon>Pseudomonadota</taxon>
        <taxon>Alphaproteobacteria</taxon>
        <taxon>Hyphomicrobiales</taxon>
        <taxon>Xanthobacteraceae</taxon>
        <taxon>Labrys</taxon>
    </lineage>
</organism>
<protein>
    <submittedName>
        <fullName evidence="6">Sarcosine oxidase</fullName>
        <ecNumber evidence="6">1.5.3.1</ecNumber>
    </submittedName>
</protein>
<keyword evidence="7" id="KW-1185">Reference proteome</keyword>
<dbReference type="EMBL" id="JAUSVK010000001">
    <property type="protein sequence ID" value="MDQ0393644.1"/>
    <property type="molecule type" value="Genomic_DNA"/>
</dbReference>
<evidence type="ECO:0000256" key="2">
    <source>
        <dbReference type="ARBA" id="ARBA00022630"/>
    </source>
</evidence>
<dbReference type="PANTHER" id="PTHR10961:SF7">
    <property type="entry name" value="FAD DEPENDENT OXIDOREDUCTASE DOMAIN-CONTAINING PROTEIN"/>
    <property type="match status" value="1"/>
</dbReference>
<proteinExistence type="predicted"/>
<keyword evidence="3" id="KW-0274">FAD</keyword>
<keyword evidence="2" id="KW-0285">Flavoprotein</keyword>